<dbReference type="InterPro" id="IPR016136">
    <property type="entry name" value="DNA_helicase_N/primase_C"/>
</dbReference>
<organism evidence="4 5">
    <name type="scientific">Kitasatospora phosalacinea</name>
    <dbReference type="NCBI Taxonomy" id="2065"/>
    <lineage>
        <taxon>Bacteria</taxon>
        <taxon>Bacillati</taxon>
        <taxon>Actinomycetota</taxon>
        <taxon>Actinomycetes</taxon>
        <taxon>Kitasatosporales</taxon>
        <taxon>Streptomycetaceae</taxon>
        <taxon>Kitasatospora</taxon>
    </lineage>
</organism>
<evidence type="ECO:0000256" key="2">
    <source>
        <dbReference type="ARBA" id="ARBA00023125"/>
    </source>
</evidence>
<name>A0A9W6UTE2_9ACTN</name>
<accession>A0A9W6UTE2</accession>
<dbReference type="OrthoDB" id="4350276at2"/>
<dbReference type="AlphaFoldDB" id="A0A9W6UTE2"/>
<dbReference type="GO" id="GO:0006260">
    <property type="term" value="P:DNA replication"/>
    <property type="evidence" value="ECO:0007669"/>
    <property type="project" value="UniProtKB-KW"/>
</dbReference>
<keyword evidence="2" id="KW-0238">DNA-binding</keyword>
<reference evidence="4" key="1">
    <citation type="submission" date="2023-02" db="EMBL/GenBank/DDBJ databases">
        <title>Kitasatospora phosalacinea NBRC 14362.</title>
        <authorList>
            <person name="Ichikawa N."/>
            <person name="Sato H."/>
            <person name="Tonouchi N."/>
        </authorList>
    </citation>
    <scope>NUCLEOTIDE SEQUENCE</scope>
    <source>
        <strain evidence="4">NBRC 14362</strain>
    </source>
</reference>
<dbReference type="Pfam" id="PF00772">
    <property type="entry name" value="DnaB"/>
    <property type="match status" value="1"/>
</dbReference>
<dbReference type="EMBL" id="BSRX01000054">
    <property type="protein sequence ID" value="GLW58515.1"/>
    <property type="molecule type" value="Genomic_DNA"/>
</dbReference>
<proteinExistence type="predicted"/>
<evidence type="ECO:0000256" key="1">
    <source>
        <dbReference type="ARBA" id="ARBA00022705"/>
    </source>
</evidence>
<dbReference type="SUPFAM" id="SSF48024">
    <property type="entry name" value="N-terminal domain of DnaB helicase"/>
    <property type="match status" value="1"/>
</dbReference>
<dbReference type="RefSeq" id="WP_033255521.1">
    <property type="nucleotide sequence ID" value="NZ_BSRX01000054.1"/>
</dbReference>
<sequence length="237" mass="26711">MLSEADRRWNSRFDRRQQQGLLRHPEPPFACTLRWSGPVRGIDGEHYHPGVDHTGAPVLAVFSSGYQETVPAMSPTDDWAVHRAHTDGRFHALSTWRPTRVDREDLVLAYLVQRPRELADLGSWVPTDTFTSHTRCAIYEAMLALHTAAQPVTPDAIESHVQRSIDELSPRLARLVTETTDTIAYLHRLLLTPSTSVEALDAAIHLVAADWKMAADFGRPDFPDFSRALPPQYQDQT</sequence>
<gene>
    <name evidence="4" type="ORF">Kpho01_65260</name>
</gene>
<comment type="caution">
    <text evidence="4">The sequence shown here is derived from an EMBL/GenBank/DDBJ whole genome shotgun (WGS) entry which is preliminary data.</text>
</comment>
<dbReference type="InterPro" id="IPR036185">
    <property type="entry name" value="DNA_heli_DnaB-like_N_sf"/>
</dbReference>
<dbReference type="GO" id="GO:0003677">
    <property type="term" value="F:DNA binding"/>
    <property type="evidence" value="ECO:0007669"/>
    <property type="project" value="UniProtKB-KW"/>
</dbReference>
<dbReference type="GO" id="GO:0005524">
    <property type="term" value="F:ATP binding"/>
    <property type="evidence" value="ECO:0007669"/>
    <property type="project" value="InterPro"/>
</dbReference>
<evidence type="ECO:0000313" key="5">
    <source>
        <dbReference type="Proteomes" id="UP001165143"/>
    </source>
</evidence>
<keyword evidence="1" id="KW-0235">DNA replication</keyword>
<evidence type="ECO:0000313" key="4">
    <source>
        <dbReference type="EMBL" id="GLW58515.1"/>
    </source>
</evidence>
<dbReference type="GO" id="GO:0003678">
    <property type="term" value="F:DNA helicase activity"/>
    <property type="evidence" value="ECO:0007669"/>
    <property type="project" value="InterPro"/>
</dbReference>
<dbReference type="Proteomes" id="UP001165143">
    <property type="component" value="Unassembled WGS sequence"/>
</dbReference>
<dbReference type="Gene3D" id="1.10.860.10">
    <property type="entry name" value="DNAb Helicase, Chain A"/>
    <property type="match status" value="1"/>
</dbReference>
<protein>
    <recommendedName>
        <fullName evidence="3">DNA helicase DnaB-like N-terminal domain-containing protein</fullName>
    </recommendedName>
</protein>
<dbReference type="InterPro" id="IPR007693">
    <property type="entry name" value="DNA_helicase_DnaB-like_N"/>
</dbReference>
<feature type="domain" description="DNA helicase DnaB-like N-terminal" evidence="3">
    <location>
        <begin position="98"/>
        <end position="179"/>
    </location>
</feature>
<evidence type="ECO:0000259" key="3">
    <source>
        <dbReference type="Pfam" id="PF00772"/>
    </source>
</evidence>